<feature type="region of interest" description="Disordered" evidence="1">
    <location>
        <begin position="161"/>
        <end position="197"/>
    </location>
</feature>
<dbReference type="InterPro" id="IPR011083">
    <property type="entry name" value="Phage_tail_collar_dom"/>
</dbReference>
<dbReference type="EMBL" id="CAJNOK010002069">
    <property type="protein sequence ID" value="CAF0843234.1"/>
    <property type="molecule type" value="Genomic_DNA"/>
</dbReference>
<dbReference type="InterPro" id="IPR037053">
    <property type="entry name" value="Phage_tail_collar_dom_sf"/>
</dbReference>
<evidence type="ECO:0000256" key="1">
    <source>
        <dbReference type="SAM" id="MobiDB-lite"/>
    </source>
</evidence>
<feature type="compositionally biased region" description="Low complexity" evidence="1">
    <location>
        <begin position="187"/>
        <end position="197"/>
    </location>
</feature>
<dbReference type="SUPFAM" id="SSF88874">
    <property type="entry name" value="Receptor-binding domain of short tail fibre protein gp12"/>
    <property type="match status" value="1"/>
</dbReference>
<feature type="domain" description="Phage tail collar" evidence="2">
    <location>
        <begin position="19"/>
        <end position="76"/>
    </location>
</feature>
<organism evidence="3 4">
    <name type="scientific">Didymodactylos carnosus</name>
    <dbReference type="NCBI Taxonomy" id="1234261"/>
    <lineage>
        <taxon>Eukaryota</taxon>
        <taxon>Metazoa</taxon>
        <taxon>Spiralia</taxon>
        <taxon>Gnathifera</taxon>
        <taxon>Rotifera</taxon>
        <taxon>Eurotatoria</taxon>
        <taxon>Bdelloidea</taxon>
        <taxon>Philodinida</taxon>
        <taxon>Philodinidae</taxon>
        <taxon>Didymodactylos</taxon>
    </lineage>
</organism>
<accession>A0A8S2D9K3</accession>
<reference evidence="3" key="1">
    <citation type="submission" date="2021-02" db="EMBL/GenBank/DDBJ databases">
        <authorList>
            <person name="Nowell W R."/>
        </authorList>
    </citation>
    <scope>NUCLEOTIDE SEQUENCE</scope>
</reference>
<dbReference type="AlphaFoldDB" id="A0A8S2D9K3"/>
<gene>
    <name evidence="3" type="ORF">OVA965_LOCUS6754</name>
</gene>
<evidence type="ECO:0000313" key="3">
    <source>
        <dbReference type="EMBL" id="CAF0843234.1"/>
    </source>
</evidence>
<evidence type="ECO:0000259" key="2">
    <source>
        <dbReference type="Pfam" id="PF07484"/>
    </source>
</evidence>
<protein>
    <recommendedName>
        <fullName evidence="2">Phage tail collar domain-containing protein</fullName>
    </recommendedName>
</protein>
<dbReference type="Proteomes" id="UP000677228">
    <property type="component" value="Unassembled WGS sequence"/>
</dbReference>
<comment type="caution">
    <text evidence="3">The sequence shown here is derived from an EMBL/GenBank/DDBJ whole genome shotgun (WGS) entry which is preliminary data.</text>
</comment>
<evidence type="ECO:0000313" key="4">
    <source>
        <dbReference type="Proteomes" id="UP000677228"/>
    </source>
</evidence>
<proteinExistence type="predicted"/>
<dbReference type="Pfam" id="PF07484">
    <property type="entry name" value="Collar"/>
    <property type="match status" value="1"/>
</dbReference>
<feature type="compositionally biased region" description="Low complexity" evidence="1">
    <location>
        <begin position="161"/>
        <end position="175"/>
    </location>
</feature>
<feature type="compositionally biased region" description="Polar residues" evidence="1">
    <location>
        <begin position="177"/>
        <end position="186"/>
    </location>
</feature>
<dbReference type="Gene3D" id="3.90.1340.10">
    <property type="entry name" value="Phage tail collar domain"/>
    <property type="match status" value="1"/>
</dbReference>
<name>A0A8S2D9K3_9BILA</name>
<sequence length="220" mass="22922">MAVRMAVFHRNTDDGLPVGTVMLYTGTSVPSKWLRCDGSAISRSTYSQLYSVIGTLYGTGDGVYTFNLPDFRGRFPLGLNSTAQEVAGINEGGSRTHVLTVNEMPTHTHDTGTLVTLTDGNHSHTITDPGHNHGGSTGTAAFGSGSLSMDVVAGAGSISGTHSHTISSGSTSITINAGGSHTHNINGSTASSGSSQAMSLMPPYQTVDYIILTQQLKIYN</sequence>